<dbReference type="PRINTS" id="PR00081">
    <property type="entry name" value="GDHRDH"/>
</dbReference>
<dbReference type="Proteomes" id="UP000673975">
    <property type="component" value="Unassembled WGS sequence"/>
</dbReference>
<dbReference type="RefSeq" id="WP_210512288.1">
    <property type="nucleotide sequence ID" value="NZ_JAFIDN010000007.1"/>
</dbReference>
<evidence type="ECO:0000313" key="4">
    <source>
        <dbReference type="EMBL" id="MBP3193036.1"/>
    </source>
</evidence>
<dbReference type="Gene3D" id="3.40.50.720">
    <property type="entry name" value="NAD(P)-binding Rossmann-like Domain"/>
    <property type="match status" value="1"/>
</dbReference>
<dbReference type="InterPro" id="IPR020904">
    <property type="entry name" value="Sc_DH/Rdtase_CS"/>
</dbReference>
<protein>
    <submittedName>
        <fullName evidence="4">SDR family NAD(P)-dependent oxidoreductase</fullName>
    </submittedName>
</protein>
<feature type="coiled-coil region" evidence="3">
    <location>
        <begin position="21"/>
        <end position="48"/>
    </location>
</feature>
<name>A0A8J7UVX6_9BACT</name>
<evidence type="ECO:0000256" key="3">
    <source>
        <dbReference type="SAM" id="Coils"/>
    </source>
</evidence>
<proteinExistence type="inferred from homology"/>
<gene>
    <name evidence="4" type="ORF">NATSA_10210</name>
</gene>
<evidence type="ECO:0000256" key="2">
    <source>
        <dbReference type="ARBA" id="ARBA00023002"/>
    </source>
</evidence>
<comment type="caution">
    <text evidence="4">The sequence shown here is derived from an EMBL/GenBank/DDBJ whole genome shotgun (WGS) entry which is preliminary data.</text>
</comment>
<organism evidence="4 5">
    <name type="scientific">Natronogracilivirga saccharolytica</name>
    <dbReference type="NCBI Taxonomy" id="2812953"/>
    <lineage>
        <taxon>Bacteria</taxon>
        <taxon>Pseudomonadati</taxon>
        <taxon>Balneolota</taxon>
        <taxon>Balneolia</taxon>
        <taxon>Balneolales</taxon>
        <taxon>Cyclonatronaceae</taxon>
        <taxon>Natronogracilivirga</taxon>
    </lineage>
</organism>
<dbReference type="PANTHER" id="PTHR43669:SF6">
    <property type="entry name" value="DECAPRENYLPHOSPHORYL-2-KETO-BETA-D-ERYTHRO-PENTOSE REDUCTASE"/>
    <property type="match status" value="1"/>
</dbReference>
<dbReference type="EMBL" id="JAFIDN010000007">
    <property type="protein sequence ID" value="MBP3193036.1"/>
    <property type="molecule type" value="Genomic_DNA"/>
</dbReference>
<evidence type="ECO:0000313" key="5">
    <source>
        <dbReference type="Proteomes" id="UP000673975"/>
    </source>
</evidence>
<keyword evidence="2" id="KW-0560">Oxidoreductase</keyword>
<dbReference type="SUPFAM" id="SSF51735">
    <property type="entry name" value="NAD(P)-binding Rossmann-fold domains"/>
    <property type="match status" value="1"/>
</dbReference>
<dbReference type="PROSITE" id="PS00061">
    <property type="entry name" value="ADH_SHORT"/>
    <property type="match status" value="1"/>
</dbReference>
<dbReference type="PANTHER" id="PTHR43669">
    <property type="entry name" value="5-KETO-D-GLUCONATE 5-REDUCTASE"/>
    <property type="match status" value="1"/>
</dbReference>
<evidence type="ECO:0000256" key="1">
    <source>
        <dbReference type="ARBA" id="ARBA00006484"/>
    </source>
</evidence>
<comment type="similarity">
    <text evidence="1">Belongs to the short-chain dehydrogenases/reductases (SDR) family.</text>
</comment>
<dbReference type="InterPro" id="IPR036291">
    <property type="entry name" value="NAD(P)-bd_dom_sf"/>
</dbReference>
<dbReference type="InterPro" id="IPR002347">
    <property type="entry name" value="SDR_fam"/>
</dbReference>
<accession>A0A8J7UVX6</accession>
<keyword evidence="3" id="KW-0175">Coiled coil</keyword>
<keyword evidence="5" id="KW-1185">Reference proteome</keyword>
<dbReference type="AlphaFoldDB" id="A0A8J7UVX6"/>
<sequence>MLVLVLGGNSEIGLAAAKQFAEKEKADIILASRNLEKARENARDISEEFGVRAEGMAFDATAFDTHPKFYNDLADKPDIVIQAFGVLIKQQECQEDFKKARQVIDGNLTGAISILEIVARDFESRGAGTIIGLSSVAGERGRKSSYIYAAAKSGLTVYLDGLRHRLYGSGATAITVLPGFVPTKMVAGRSSKFGVTPLETAGKDIYEAWKKGRHKIYTGKKMRWVMAYIRNLPESVILKRRDL</sequence>
<dbReference type="Pfam" id="PF00106">
    <property type="entry name" value="adh_short"/>
    <property type="match status" value="1"/>
</dbReference>
<dbReference type="GO" id="GO:0016491">
    <property type="term" value="F:oxidoreductase activity"/>
    <property type="evidence" value="ECO:0007669"/>
    <property type="project" value="UniProtKB-KW"/>
</dbReference>
<reference evidence="4" key="1">
    <citation type="submission" date="2021-02" db="EMBL/GenBank/DDBJ databases">
        <title>Natronogracilivirga saccharolytica gen. nov. sp. nov. a new anaerobic, haloalkiliphilic carbohydrate-fermenting bacterium from soda lake and proposing of Cyclonatronumiaceae fam. nov. in the phylum Balneolaeota.</title>
        <authorList>
            <person name="Zhilina T.N."/>
            <person name="Sorokin D.Y."/>
            <person name="Zavarzina D.G."/>
            <person name="Toshchakov S.V."/>
            <person name="Kublanov I.V."/>
        </authorList>
    </citation>
    <scope>NUCLEOTIDE SEQUENCE</scope>
    <source>
        <strain evidence="4">Z-1702</strain>
    </source>
</reference>